<organism evidence="3 4">
    <name type="scientific">Coilia grayii</name>
    <name type="common">Gray's grenadier anchovy</name>
    <dbReference type="NCBI Taxonomy" id="363190"/>
    <lineage>
        <taxon>Eukaryota</taxon>
        <taxon>Metazoa</taxon>
        <taxon>Chordata</taxon>
        <taxon>Craniata</taxon>
        <taxon>Vertebrata</taxon>
        <taxon>Euteleostomi</taxon>
        <taxon>Actinopterygii</taxon>
        <taxon>Neopterygii</taxon>
        <taxon>Teleostei</taxon>
        <taxon>Clupei</taxon>
        <taxon>Clupeiformes</taxon>
        <taxon>Clupeoidei</taxon>
        <taxon>Engraulidae</taxon>
        <taxon>Coilinae</taxon>
        <taxon>Coilia</taxon>
    </lineage>
</organism>
<dbReference type="InterPro" id="IPR043502">
    <property type="entry name" value="DNA/RNA_pol_sf"/>
</dbReference>
<feature type="region of interest" description="Disordered" evidence="1">
    <location>
        <begin position="159"/>
        <end position="184"/>
    </location>
</feature>
<dbReference type="InterPro" id="IPR050951">
    <property type="entry name" value="Retrovirus_Pol_polyprotein"/>
</dbReference>
<evidence type="ECO:0000259" key="2">
    <source>
        <dbReference type="Pfam" id="PF17919"/>
    </source>
</evidence>
<evidence type="ECO:0000256" key="1">
    <source>
        <dbReference type="SAM" id="MobiDB-lite"/>
    </source>
</evidence>
<dbReference type="InterPro" id="IPR041577">
    <property type="entry name" value="RT_RNaseH_2"/>
</dbReference>
<reference evidence="3 4" key="1">
    <citation type="submission" date="2024-09" db="EMBL/GenBank/DDBJ databases">
        <title>A chromosome-level genome assembly of Gray's grenadier anchovy, Coilia grayii.</title>
        <authorList>
            <person name="Fu Z."/>
        </authorList>
    </citation>
    <scope>NUCLEOTIDE SEQUENCE [LARGE SCALE GENOMIC DNA]</scope>
    <source>
        <strain evidence="3">G4</strain>
        <tissue evidence="3">Muscle</tissue>
    </source>
</reference>
<proteinExistence type="predicted"/>
<dbReference type="AlphaFoldDB" id="A0ABD1K6K2"/>
<dbReference type="Pfam" id="PF17919">
    <property type="entry name" value="RT_RNaseH_2"/>
    <property type="match status" value="1"/>
</dbReference>
<comment type="caution">
    <text evidence="3">The sequence shown here is derived from an EMBL/GenBank/DDBJ whole genome shotgun (WGS) entry which is preliminary data.</text>
</comment>
<sequence length="184" mass="21121">MSYRGLLKQLTSRKSFLYSCIQLHDNDWKPAAYCSRRLPDAETGYAQIEKECLASVWACKRFEKYLCGLADFNLPTLPAPEANPQPQWPDLEVVRNKDASEKRKQAFYFKHRHDARPLPSLKPGDPTLIKLDRQMFWQTPAVVTEESVTPRSYVTKTLQGEKIKKQSPPSLTRSCSSVSPLRPH</sequence>
<feature type="compositionally biased region" description="Polar residues" evidence="1">
    <location>
        <begin position="167"/>
        <end position="184"/>
    </location>
</feature>
<dbReference type="Proteomes" id="UP001591681">
    <property type="component" value="Unassembled WGS sequence"/>
</dbReference>
<evidence type="ECO:0000313" key="3">
    <source>
        <dbReference type="EMBL" id="KAL2094750.1"/>
    </source>
</evidence>
<dbReference type="PANTHER" id="PTHR37984:SF8">
    <property type="entry name" value="CCHC-TYPE DOMAIN-CONTAINING PROTEIN"/>
    <property type="match status" value="1"/>
</dbReference>
<feature type="domain" description="Reverse transcriptase/retrotransposon-derived protein RNase H-like" evidence="2">
    <location>
        <begin position="22"/>
        <end position="72"/>
    </location>
</feature>
<accession>A0ABD1K6K2</accession>
<dbReference type="EMBL" id="JBHFQA010000008">
    <property type="protein sequence ID" value="KAL2094750.1"/>
    <property type="molecule type" value="Genomic_DNA"/>
</dbReference>
<dbReference type="PANTHER" id="PTHR37984">
    <property type="entry name" value="PROTEIN CBG26694"/>
    <property type="match status" value="1"/>
</dbReference>
<name>A0ABD1K6K2_9TELE</name>
<keyword evidence="4" id="KW-1185">Reference proteome</keyword>
<dbReference type="SUPFAM" id="SSF56672">
    <property type="entry name" value="DNA/RNA polymerases"/>
    <property type="match status" value="1"/>
</dbReference>
<gene>
    <name evidence="3" type="ORF">ACEWY4_009469</name>
</gene>
<protein>
    <recommendedName>
        <fullName evidence="2">Reverse transcriptase/retrotransposon-derived protein RNase H-like domain-containing protein</fullName>
    </recommendedName>
</protein>
<evidence type="ECO:0000313" key="4">
    <source>
        <dbReference type="Proteomes" id="UP001591681"/>
    </source>
</evidence>